<dbReference type="PANTHER" id="PTHR43214">
    <property type="entry name" value="TWO-COMPONENT RESPONSE REGULATOR"/>
    <property type="match status" value="1"/>
</dbReference>
<dbReference type="EMBL" id="RIBZ01000182">
    <property type="protein sequence ID" value="RNG26742.1"/>
    <property type="molecule type" value="Genomic_DNA"/>
</dbReference>
<organism evidence="3 4">
    <name type="scientific">Streptomyces botrytidirepellens</name>
    <dbReference type="NCBI Taxonomy" id="2486417"/>
    <lineage>
        <taxon>Bacteria</taxon>
        <taxon>Bacillati</taxon>
        <taxon>Actinomycetota</taxon>
        <taxon>Actinomycetes</taxon>
        <taxon>Kitasatosporales</taxon>
        <taxon>Streptomycetaceae</taxon>
        <taxon>Streptomyces</taxon>
    </lineage>
</organism>
<dbReference type="Gene3D" id="1.10.10.10">
    <property type="entry name" value="Winged helix-like DNA-binding domain superfamily/Winged helix DNA-binding domain"/>
    <property type="match status" value="1"/>
</dbReference>
<dbReference type="PRINTS" id="PR00038">
    <property type="entry name" value="HTHLUXR"/>
</dbReference>
<evidence type="ECO:0000259" key="2">
    <source>
        <dbReference type="PROSITE" id="PS50043"/>
    </source>
</evidence>
<accession>A0A3M8W9G4</accession>
<name>A0A3M8W9G4_9ACTN</name>
<dbReference type="GO" id="GO:0006355">
    <property type="term" value="P:regulation of DNA-templated transcription"/>
    <property type="evidence" value="ECO:0007669"/>
    <property type="project" value="InterPro"/>
</dbReference>
<feature type="domain" description="HTH luxR-type" evidence="2">
    <location>
        <begin position="28"/>
        <end position="95"/>
    </location>
</feature>
<reference evidence="3 4" key="1">
    <citation type="submission" date="2018-11" db="EMBL/GenBank/DDBJ databases">
        <title>The Potential of Streptomyces as Biocontrol Agents against the Tomato grey mould, Botrytis cinerea (Gray mold) Frontiers in Microbiology.</title>
        <authorList>
            <person name="Li D."/>
        </authorList>
    </citation>
    <scope>NUCLEOTIDE SEQUENCE [LARGE SCALE GENOMIC DNA]</scope>
    <source>
        <strain evidence="3 4">NEAU-LD23</strain>
    </source>
</reference>
<gene>
    <name evidence="3" type="ORF">EEJ42_14505</name>
</gene>
<dbReference type="SMART" id="SM00421">
    <property type="entry name" value="HTH_LUXR"/>
    <property type="match status" value="1"/>
</dbReference>
<dbReference type="InterPro" id="IPR036388">
    <property type="entry name" value="WH-like_DNA-bd_sf"/>
</dbReference>
<evidence type="ECO:0000313" key="4">
    <source>
        <dbReference type="Proteomes" id="UP000275401"/>
    </source>
</evidence>
<dbReference type="CDD" id="cd06170">
    <property type="entry name" value="LuxR_C_like"/>
    <property type="match status" value="1"/>
</dbReference>
<proteinExistence type="predicted"/>
<dbReference type="Proteomes" id="UP000275401">
    <property type="component" value="Unassembled WGS sequence"/>
</dbReference>
<dbReference type="InterPro" id="IPR000792">
    <property type="entry name" value="Tscrpt_reg_LuxR_C"/>
</dbReference>
<comment type="caution">
    <text evidence="3">The sequence shown here is derived from an EMBL/GenBank/DDBJ whole genome shotgun (WGS) entry which is preliminary data.</text>
</comment>
<dbReference type="InterPro" id="IPR016032">
    <property type="entry name" value="Sig_transdc_resp-reg_C-effctor"/>
</dbReference>
<keyword evidence="1 3" id="KW-0238">DNA-binding</keyword>
<dbReference type="AlphaFoldDB" id="A0A3M8W9G4"/>
<dbReference type="PROSITE" id="PS50043">
    <property type="entry name" value="HTH_LUXR_2"/>
    <property type="match status" value="1"/>
</dbReference>
<evidence type="ECO:0000256" key="1">
    <source>
        <dbReference type="ARBA" id="ARBA00023125"/>
    </source>
</evidence>
<sequence>MATQGSLIGLANRKVALAPSSRRTWQEELDRVPSLSVREFDVFRLLGDGESNRSIAARLAVTERTVKAHVAQILTKLHVESRLQAGLVSYAWIESLRTTM</sequence>
<evidence type="ECO:0000313" key="3">
    <source>
        <dbReference type="EMBL" id="RNG26742.1"/>
    </source>
</evidence>
<protein>
    <submittedName>
        <fullName evidence="3">DNA-binding response regulator</fullName>
    </submittedName>
</protein>
<dbReference type="InterPro" id="IPR039420">
    <property type="entry name" value="WalR-like"/>
</dbReference>
<dbReference type="SUPFAM" id="SSF46894">
    <property type="entry name" value="C-terminal effector domain of the bipartite response regulators"/>
    <property type="match status" value="1"/>
</dbReference>
<dbReference type="GO" id="GO:0003677">
    <property type="term" value="F:DNA binding"/>
    <property type="evidence" value="ECO:0007669"/>
    <property type="project" value="UniProtKB-KW"/>
</dbReference>
<keyword evidence="4" id="KW-1185">Reference proteome</keyword>
<dbReference type="RefSeq" id="WP_123100367.1">
    <property type="nucleotide sequence ID" value="NZ_RIBZ01000182.1"/>
</dbReference>
<dbReference type="Pfam" id="PF00196">
    <property type="entry name" value="GerE"/>
    <property type="match status" value="1"/>
</dbReference>